<dbReference type="AlphaFoldDB" id="A0A1I0WZE5"/>
<evidence type="ECO:0000313" key="2">
    <source>
        <dbReference type="Proteomes" id="UP000243799"/>
    </source>
</evidence>
<reference evidence="2" key="1">
    <citation type="submission" date="2016-10" db="EMBL/GenBank/DDBJ databases">
        <authorList>
            <person name="Varghese N."/>
            <person name="Submissions S."/>
        </authorList>
    </citation>
    <scope>NUCLEOTIDE SEQUENCE [LARGE SCALE GENOMIC DNA]</scope>
    <source>
        <strain evidence="2">CGMCC 4.3568</strain>
    </source>
</reference>
<accession>A0A1I0WZE5</accession>
<dbReference type="Proteomes" id="UP000243799">
    <property type="component" value="Unassembled WGS sequence"/>
</dbReference>
<keyword evidence="2" id="KW-1185">Reference proteome</keyword>
<proteinExistence type="predicted"/>
<protein>
    <submittedName>
        <fullName evidence="1">Uncharacterized protein</fullName>
    </submittedName>
</protein>
<organism evidence="1 2">
    <name type="scientific">Amycolatopsis marina</name>
    <dbReference type="NCBI Taxonomy" id="490629"/>
    <lineage>
        <taxon>Bacteria</taxon>
        <taxon>Bacillati</taxon>
        <taxon>Actinomycetota</taxon>
        <taxon>Actinomycetes</taxon>
        <taxon>Pseudonocardiales</taxon>
        <taxon>Pseudonocardiaceae</taxon>
        <taxon>Amycolatopsis</taxon>
    </lineage>
</organism>
<gene>
    <name evidence="1" type="ORF">SAMN05216266_102305</name>
</gene>
<name>A0A1I0WZE5_9PSEU</name>
<dbReference type="EMBL" id="FOKG01000002">
    <property type="protein sequence ID" value="SFA93508.1"/>
    <property type="molecule type" value="Genomic_DNA"/>
</dbReference>
<evidence type="ECO:0000313" key="1">
    <source>
        <dbReference type="EMBL" id="SFA93508.1"/>
    </source>
</evidence>
<sequence length="61" mass="6908">MVAMFEQPLRCSPAGRTHVEFVIGLFFQVVVREFARGAEIDILRSRVLMLAPFVETPTART</sequence>